<proteinExistence type="predicted"/>
<evidence type="ECO:0000313" key="1">
    <source>
        <dbReference type="EMBL" id="REE27654.1"/>
    </source>
</evidence>
<gene>
    <name evidence="1" type="ORF">DFQ09_101488</name>
</gene>
<protein>
    <submittedName>
        <fullName evidence="1">Uncharacterized protein</fullName>
    </submittedName>
</protein>
<comment type="caution">
    <text evidence="1">The sequence shown here is derived from an EMBL/GenBank/DDBJ whole genome shotgun (WGS) entry which is preliminary data.</text>
</comment>
<dbReference type="RefSeq" id="WP_115807995.1">
    <property type="nucleotide sequence ID" value="NZ_JABFDI010000002.1"/>
</dbReference>
<evidence type="ECO:0000313" key="2">
    <source>
        <dbReference type="Proteomes" id="UP000256919"/>
    </source>
</evidence>
<organism evidence="1 2">
    <name type="scientific">Winogradskyella pacifica</name>
    <dbReference type="NCBI Taxonomy" id="664642"/>
    <lineage>
        <taxon>Bacteria</taxon>
        <taxon>Pseudomonadati</taxon>
        <taxon>Bacteroidota</taxon>
        <taxon>Flavobacteriia</taxon>
        <taxon>Flavobacteriales</taxon>
        <taxon>Flavobacteriaceae</taxon>
        <taxon>Winogradskyella</taxon>
    </lineage>
</organism>
<reference evidence="1 2" key="1">
    <citation type="submission" date="2018-07" db="EMBL/GenBank/DDBJ databases">
        <title>Genomic Encyclopedia of Type Strains, Phase III (KMG-III): the genomes of soil and plant-associated and newly described type strains.</title>
        <authorList>
            <person name="Whitman W."/>
        </authorList>
    </citation>
    <scope>NUCLEOTIDE SEQUENCE [LARGE SCALE GENOMIC DNA]</scope>
    <source>
        <strain evidence="1 2">CECT 7948</strain>
    </source>
</reference>
<keyword evidence="2" id="KW-1185">Reference proteome</keyword>
<dbReference type="AlphaFoldDB" id="A0A3D9N6E9"/>
<accession>A0A3D9N6E9</accession>
<dbReference type="EMBL" id="QREI01000001">
    <property type="protein sequence ID" value="REE27654.1"/>
    <property type="molecule type" value="Genomic_DNA"/>
</dbReference>
<sequence length="76" mass="8543">MKNIAISPTIWQPISYLAYITDKKENPNRKKIKDAIIKTAGKDSRNGKLKSGVMSSLNSLKTIFIESTVFTNTFHV</sequence>
<dbReference type="Proteomes" id="UP000256919">
    <property type="component" value="Unassembled WGS sequence"/>
</dbReference>
<name>A0A3D9N6E9_9FLAO</name>
<dbReference type="OrthoDB" id="9946365at2"/>